<evidence type="ECO:0000256" key="1">
    <source>
        <dbReference type="ARBA" id="ARBA00023125"/>
    </source>
</evidence>
<dbReference type="PROSITE" id="PS50943">
    <property type="entry name" value="HTH_CROC1"/>
    <property type="match status" value="1"/>
</dbReference>
<reference evidence="3 4" key="1">
    <citation type="submission" date="2016-07" db="EMBL/GenBank/DDBJ databases">
        <title>Characterization of isolates of Eisenbergiella tayi derived from blood cultures, using whole genome sequencing.</title>
        <authorList>
            <person name="Burdz T."/>
            <person name="Wiebe D."/>
            <person name="Huynh C."/>
            <person name="Bernard K."/>
        </authorList>
    </citation>
    <scope>NUCLEOTIDE SEQUENCE [LARGE SCALE GENOMIC DNA]</scope>
    <source>
        <strain evidence="3 4">NML 110608</strain>
    </source>
</reference>
<evidence type="ECO:0000313" key="4">
    <source>
        <dbReference type="Proteomes" id="UP000094067"/>
    </source>
</evidence>
<dbReference type="SUPFAM" id="SSF47413">
    <property type="entry name" value="lambda repressor-like DNA-binding domains"/>
    <property type="match status" value="1"/>
</dbReference>
<evidence type="ECO:0000259" key="2">
    <source>
        <dbReference type="PROSITE" id="PS50943"/>
    </source>
</evidence>
<dbReference type="Pfam" id="PF01381">
    <property type="entry name" value="HTH_3"/>
    <property type="match status" value="1"/>
</dbReference>
<dbReference type="SMART" id="SM00530">
    <property type="entry name" value="HTH_XRE"/>
    <property type="match status" value="1"/>
</dbReference>
<dbReference type="EMBL" id="MCGH01000005">
    <property type="protein sequence ID" value="ODM01939.1"/>
    <property type="molecule type" value="Genomic_DNA"/>
</dbReference>
<dbReference type="GO" id="GO:0003677">
    <property type="term" value="F:DNA binding"/>
    <property type="evidence" value="ECO:0007669"/>
    <property type="project" value="UniProtKB-KW"/>
</dbReference>
<organism evidence="3 4">
    <name type="scientific">Eisenbergiella tayi</name>
    <dbReference type="NCBI Taxonomy" id="1432052"/>
    <lineage>
        <taxon>Bacteria</taxon>
        <taxon>Bacillati</taxon>
        <taxon>Bacillota</taxon>
        <taxon>Clostridia</taxon>
        <taxon>Lachnospirales</taxon>
        <taxon>Lachnospiraceae</taxon>
        <taxon>Eisenbergiella</taxon>
    </lineage>
</organism>
<dbReference type="Gene3D" id="1.10.260.40">
    <property type="entry name" value="lambda repressor-like DNA-binding domains"/>
    <property type="match status" value="1"/>
</dbReference>
<evidence type="ECO:0000313" key="3">
    <source>
        <dbReference type="EMBL" id="ODM01939.1"/>
    </source>
</evidence>
<dbReference type="PANTHER" id="PTHR46558">
    <property type="entry name" value="TRACRIPTIONAL REGULATORY PROTEIN-RELATED-RELATED"/>
    <property type="match status" value="1"/>
</dbReference>
<dbReference type="AlphaFoldDB" id="A0A1E2ZZV9"/>
<dbReference type="InterPro" id="IPR001387">
    <property type="entry name" value="Cro/C1-type_HTH"/>
</dbReference>
<protein>
    <submittedName>
        <fullName evidence="3">HTH-type transcriptional regulator ImmR</fullName>
    </submittedName>
</protein>
<feature type="domain" description="HTH cro/C1-type" evidence="2">
    <location>
        <begin position="83"/>
        <end position="137"/>
    </location>
</feature>
<keyword evidence="1" id="KW-0238">DNA-binding</keyword>
<accession>A0A1E2ZZV9</accession>
<proteinExistence type="predicted"/>
<dbReference type="PANTHER" id="PTHR46558:SF13">
    <property type="entry name" value="HTH-TYPE TRANSCRIPTIONAL REGULATOR IMMR"/>
    <property type="match status" value="1"/>
</dbReference>
<dbReference type="InterPro" id="IPR010982">
    <property type="entry name" value="Lambda_DNA-bd_dom_sf"/>
</dbReference>
<dbReference type="Proteomes" id="UP000094067">
    <property type="component" value="Unassembled WGS sequence"/>
</dbReference>
<name>A0A1E2ZZV9_9FIRM</name>
<gene>
    <name evidence="3" type="primary">immR_11</name>
    <name evidence="3" type="ORF">BEI61_05938</name>
</gene>
<comment type="caution">
    <text evidence="3">The sequence shown here is derived from an EMBL/GenBank/DDBJ whole genome shotgun (WGS) entry which is preliminary data.</text>
</comment>
<sequence length="281" mass="32130">MRIWFLLTSQKIFFPSWDIVSKSERRSEERFFRTEKSVSHRKSLPPVTSRLHKCTLQLVENLQIYFIIRKRKGDKTLKLSEKIQQLRKEKGLSQEELAEICKVSRQSISKWEADIALPETDRLLLLANTFQVSLDVLLKDELVVNGVKKTGTCGLNAINDAESGIYEGIIIKESLDRDEILDAVSMNKVEIWNAGGAPKYWTAIYFTSSRPDFPELLSGALSGGTDGGEAWFADFKSGNMKYIVFNGLVLRYEIGNLPDKERVCRECEKRGVAKEQMNWPE</sequence>
<dbReference type="CDD" id="cd00093">
    <property type="entry name" value="HTH_XRE"/>
    <property type="match status" value="1"/>
</dbReference>